<dbReference type="Proteomes" id="UP001165679">
    <property type="component" value="Unassembled WGS sequence"/>
</dbReference>
<dbReference type="RefSeq" id="WP_264716441.1">
    <property type="nucleotide sequence ID" value="NZ_JAPDNT010000039.1"/>
</dbReference>
<evidence type="ECO:0000313" key="2">
    <source>
        <dbReference type="Proteomes" id="UP001165679"/>
    </source>
</evidence>
<dbReference type="EMBL" id="JAPDNT010000039">
    <property type="protein sequence ID" value="MCW3477492.1"/>
    <property type="molecule type" value="Genomic_DNA"/>
</dbReference>
<reference evidence="1" key="2">
    <citation type="submission" date="2022-10" db="EMBL/GenBank/DDBJ databases">
        <authorList>
            <person name="Trinh H.N."/>
        </authorList>
    </citation>
    <scope>NUCLEOTIDE SEQUENCE</scope>
    <source>
        <strain evidence="1">RN2-1</strain>
    </source>
</reference>
<dbReference type="PANTHER" id="PTHR39337:SF1">
    <property type="entry name" value="BLR5642 PROTEIN"/>
    <property type="match status" value="1"/>
</dbReference>
<organism evidence="1 2">
    <name type="scientific">Limobrevibacterium gyesilva</name>
    <dbReference type="NCBI Taxonomy" id="2991712"/>
    <lineage>
        <taxon>Bacteria</taxon>
        <taxon>Pseudomonadati</taxon>
        <taxon>Pseudomonadota</taxon>
        <taxon>Alphaproteobacteria</taxon>
        <taxon>Acetobacterales</taxon>
        <taxon>Acetobacteraceae</taxon>
        <taxon>Limobrevibacterium</taxon>
    </lineage>
</organism>
<dbReference type="InterPro" id="IPR014519">
    <property type="entry name" value="UCP024492"/>
</dbReference>
<evidence type="ECO:0000313" key="1">
    <source>
        <dbReference type="EMBL" id="MCW3477492.1"/>
    </source>
</evidence>
<reference evidence="1" key="1">
    <citation type="submission" date="2022-09" db="EMBL/GenBank/DDBJ databases">
        <title>Rhodovastum sp. nov. RN2-1 isolated from soil in Seongnam, South Korea.</title>
        <authorList>
            <person name="Le N.T."/>
        </authorList>
    </citation>
    <scope>NUCLEOTIDE SEQUENCE</scope>
    <source>
        <strain evidence="1">RN2-1</strain>
    </source>
</reference>
<accession>A0AA41YYB5</accession>
<dbReference type="InterPro" id="IPR007438">
    <property type="entry name" value="DUF488"/>
</dbReference>
<comment type="caution">
    <text evidence="1">The sequence shown here is derived from an EMBL/GenBank/DDBJ whole genome shotgun (WGS) entry which is preliminary data.</text>
</comment>
<keyword evidence="2" id="KW-1185">Reference proteome</keyword>
<dbReference type="PIRSF" id="PIRSF024492">
    <property type="entry name" value="UCP024492"/>
    <property type="match status" value="1"/>
</dbReference>
<dbReference type="PANTHER" id="PTHR39337">
    <property type="entry name" value="BLR5642 PROTEIN"/>
    <property type="match status" value="1"/>
</dbReference>
<sequence length="163" mass="17517">MATPAPDLPPPTLLTIGYEGCAIGPVLDALRAAGAEHLLDVRAVPQSRKPGFSKRLLAGAVEQAGLRYTHLRGLGTPKAGRDAARHGDVATMERIYAEHMQTLEAQADLENAIAIARTARACLLCFERDHTRCHRSIVANLIRARTGQDVRHLMAEAVQAPSA</sequence>
<proteinExistence type="predicted"/>
<gene>
    <name evidence="1" type="ORF">OL599_23280</name>
</gene>
<dbReference type="AlphaFoldDB" id="A0AA41YYB5"/>
<dbReference type="Pfam" id="PF04343">
    <property type="entry name" value="DUF488"/>
    <property type="match status" value="1"/>
</dbReference>
<name>A0AA41YYB5_9PROT</name>
<protein>
    <submittedName>
        <fullName evidence="1">DUF488 domain-containing protein</fullName>
    </submittedName>
</protein>